<comment type="caution">
    <text evidence="3">The sequence shown here is derived from an EMBL/GenBank/DDBJ whole genome shotgun (WGS) entry which is preliminary data.</text>
</comment>
<evidence type="ECO:0000313" key="4">
    <source>
        <dbReference type="Proteomes" id="UP000266389"/>
    </source>
</evidence>
<reference evidence="3 4" key="1">
    <citation type="journal article" date="2011" name="ISME J.">
        <title>Community ecology of hot spring cyanobacterial mats: predominant populations and their functional potential.</title>
        <authorList>
            <person name="Klatt C.G."/>
            <person name="Wood J.M."/>
            <person name="Rusch D.B."/>
            <person name="Bateson M.M."/>
            <person name="Hamamura N."/>
            <person name="Heidelberg J.F."/>
            <person name="Grossman A.R."/>
            <person name="Bhaya D."/>
            <person name="Cohan F.M."/>
            <person name="Kuhl M."/>
            <person name="Bryant D.A."/>
            <person name="Ward D.M."/>
        </authorList>
    </citation>
    <scope>NUCLEOTIDE SEQUENCE [LARGE SCALE GENOMIC DNA]</scope>
    <source>
        <strain evidence="3">OS</strain>
    </source>
</reference>
<dbReference type="PANTHER" id="PTHR47197">
    <property type="entry name" value="PROTEIN NIRF"/>
    <property type="match status" value="1"/>
</dbReference>
<dbReference type="InterPro" id="IPR051200">
    <property type="entry name" value="Host-pathogen_enzymatic-act"/>
</dbReference>
<feature type="chain" id="PRO_5017279481" evidence="1">
    <location>
        <begin position="25"/>
        <end position="456"/>
    </location>
</feature>
<dbReference type="AlphaFoldDB" id="A0A395M118"/>
<evidence type="ECO:0000259" key="2">
    <source>
        <dbReference type="Pfam" id="PF18962"/>
    </source>
</evidence>
<dbReference type="InterPro" id="IPR015943">
    <property type="entry name" value="WD40/YVTN_repeat-like_dom_sf"/>
</dbReference>
<dbReference type="Gene3D" id="2.130.10.10">
    <property type="entry name" value="YVTN repeat-like/Quinoprotein amine dehydrogenase"/>
    <property type="match status" value="1"/>
</dbReference>
<gene>
    <name evidence="3" type="ORF">D0433_05600</name>
</gene>
<feature type="signal peptide" evidence="1">
    <location>
        <begin position="1"/>
        <end position="24"/>
    </location>
</feature>
<dbReference type="Gene3D" id="2.60.40.4070">
    <property type="match status" value="1"/>
</dbReference>
<evidence type="ECO:0000256" key="1">
    <source>
        <dbReference type="SAM" id="SignalP"/>
    </source>
</evidence>
<name>A0A395M118_9BACT</name>
<protein>
    <submittedName>
        <fullName evidence="3">T9SS C-terminal target domain-containing protein</fullName>
    </submittedName>
</protein>
<dbReference type="SUPFAM" id="SSF50974">
    <property type="entry name" value="Nitrous oxide reductase, N-terminal domain"/>
    <property type="match status" value="1"/>
</dbReference>
<proteinExistence type="predicted"/>
<organism evidence="3 4">
    <name type="scientific">Candidatus Thermochlorobacter aerophilus</name>
    <dbReference type="NCBI Taxonomy" id="1868324"/>
    <lineage>
        <taxon>Bacteria</taxon>
        <taxon>Pseudomonadati</taxon>
        <taxon>Chlorobiota</taxon>
        <taxon>Chlorobiia</taxon>
        <taxon>Chlorobiales</taxon>
        <taxon>Candidatus Thermochlorobacteriaceae</taxon>
        <taxon>Candidatus Thermochlorobacter</taxon>
    </lineage>
</organism>
<dbReference type="InterPro" id="IPR026444">
    <property type="entry name" value="Secre_tail"/>
</dbReference>
<evidence type="ECO:0000313" key="3">
    <source>
        <dbReference type="EMBL" id="RFM24460.1"/>
    </source>
</evidence>
<dbReference type="Proteomes" id="UP000266389">
    <property type="component" value="Unassembled WGS sequence"/>
</dbReference>
<keyword evidence="1" id="KW-0732">Signal</keyword>
<accession>A0A395M118</accession>
<dbReference type="InterPro" id="IPR011045">
    <property type="entry name" value="N2O_reductase_N"/>
</dbReference>
<dbReference type="Pfam" id="PF18962">
    <property type="entry name" value="Por_Secre_tail"/>
    <property type="match status" value="1"/>
</dbReference>
<dbReference type="PANTHER" id="PTHR47197:SF3">
    <property type="entry name" value="DIHYDRO-HEME D1 DEHYDROGENASE"/>
    <property type="match status" value="1"/>
</dbReference>
<dbReference type="EMBL" id="PHFL01000039">
    <property type="protein sequence ID" value="RFM24460.1"/>
    <property type="molecule type" value="Genomic_DNA"/>
</dbReference>
<dbReference type="NCBIfam" id="TIGR04183">
    <property type="entry name" value="Por_Secre_tail"/>
    <property type="match status" value="1"/>
</dbReference>
<feature type="domain" description="Secretion system C-terminal sorting" evidence="2">
    <location>
        <begin position="378"/>
        <end position="453"/>
    </location>
</feature>
<sequence>MNKRLLLAAYLWLIAAVSTSWGQAQPQRLLFAIRGFGSSTNPAPTQALTFINLSTGEVRDSVAAIGPIANVIRVRNNRLYIVNSGANFNGTANSLQIINIADIVNNVNPLPITTVRIPDGRNPYDLIFLNDNKAYITNFLDSTITIFNAANNTLSGSIRIVPGQQNGFIANNKLYVSRSVNQRTFVPDSTVFVINTAVDTVLRQIRVRPNPQEIKPDLQGRLHVVCTGFFSARSPDSLGFVSVINPATDQVVGTLAVGGNPSGVVINSQGIGILSNGTRYNTSTLALVTPPAVGGTLGFEDTLFLGFGDTLFVVRTTPGGNRRLVLFNARTLDSLTQIQLGSTQPYLSLTPVTLRPDGVASTERSTERPTRFELAQNYPNPFNPSTIIAYTLPVASEVSLKVFDILGREVATLVSGRQAAGRYQVPFTATGLSSGMYFYRLQAGSFVETKKMMLVK</sequence>